<dbReference type="AlphaFoldDB" id="U2KQY1"/>
<evidence type="ECO:0000256" key="4">
    <source>
        <dbReference type="ARBA" id="ARBA00022723"/>
    </source>
</evidence>
<feature type="domain" description="CBS" evidence="21">
    <location>
        <begin position="111"/>
        <end position="169"/>
    </location>
</feature>
<dbReference type="PATRIC" id="fig|1395125.3.peg.1289"/>
<feature type="binding site" description="in other chain" evidence="13 17">
    <location>
        <position position="322"/>
    </location>
    <ligand>
        <name>K(+)</name>
        <dbReference type="ChEBI" id="CHEBI:29103"/>
        <note>ligand shared between two tetrameric partners</note>
    </ligand>
</feature>
<keyword evidence="7 13" id="KW-0658">Purine biosynthesis</keyword>
<dbReference type="Proteomes" id="UP000017023">
    <property type="component" value="Unassembled WGS sequence"/>
</dbReference>
<comment type="subunit">
    <text evidence="3 13">Homotetramer.</text>
</comment>
<dbReference type="InterPro" id="IPR013785">
    <property type="entry name" value="Aldolase_TIM"/>
</dbReference>
<feature type="binding site" evidence="13">
    <location>
        <position position="265"/>
    </location>
    <ligand>
        <name>NAD(+)</name>
        <dbReference type="ChEBI" id="CHEBI:57540"/>
    </ligand>
</feature>
<evidence type="ECO:0000256" key="2">
    <source>
        <dbReference type="ARBA" id="ARBA00005502"/>
    </source>
</evidence>
<evidence type="ECO:0000256" key="13">
    <source>
        <dbReference type="HAMAP-Rule" id="MF_01964"/>
    </source>
</evidence>
<accession>U2KQY1</accession>
<feature type="binding site" evidence="13">
    <location>
        <position position="488"/>
    </location>
    <ligand>
        <name>K(+)</name>
        <dbReference type="ChEBI" id="CHEBI:29103"/>
        <note>ligand shared between two tetrameric partners</note>
    </ligand>
</feature>
<feature type="binding site" evidence="13">
    <location>
        <position position="489"/>
    </location>
    <ligand>
        <name>K(+)</name>
        <dbReference type="ChEBI" id="CHEBI:29103"/>
        <note>ligand shared between two tetrameric partners</note>
    </ligand>
</feature>
<feature type="binding site" description="in other chain" evidence="13 17">
    <location>
        <position position="317"/>
    </location>
    <ligand>
        <name>K(+)</name>
        <dbReference type="ChEBI" id="CHEBI:29103"/>
        <note>ligand shared between two tetrameric partners</note>
    </ligand>
</feature>
<feature type="domain" description="CBS" evidence="21">
    <location>
        <begin position="171"/>
        <end position="231"/>
    </location>
</feature>
<dbReference type="GO" id="GO:0003938">
    <property type="term" value="F:IMP dehydrogenase activity"/>
    <property type="evidence" value="ECO:0007669"/>
    <property type="project" value="UniProtKB-UniRule"/>
</dbReference>
<dbReference type="InterPro" id="IPR001093">
    <property type="entry name" value="IMP_DH_GMPRt"/>
</dbReference>
<dbReference type="InterPro" id="IPR000644">
    <property type="entry name" value="CBS_dom"/>
</dbReference>
<evidence type="ECO:0000256" key="3">
    <source>
        <dbReference type="ARBA" id="ARBA00011881"/>
    </source>
</evidence>
<dbReference type="PROSITE" id="PS00487">
    <property type="entry name" value="IMP_DH_GMP_RED"/>
    <property type="match status" value="1"/>
</dbReference>
<dbReference type="PIRSF" id="PIRSF000130">
    <property type="entry name" value="IMPDH"/>
    <property type="match status" value="1"/>
</dbReference>
<dbReference type="InterPro" id="IPR005990">
    <property type="entry name" value="IMP_DH"/>
</dbReference>
<dbReference type="EMBL" id="AWGW01000017">
    <property type="protein sequence ID" value="ERK00902.1"/>
    <property type="molecule type" value="Genomic_DNA"/>
</dbReference>
<evidence type="ECO:0000256" key="19">
    <source>
        <dbReference type="RuleBase" id="RU003927"/>
    </source>
</evidence>
<keyword evidence="8 13" id="KW-0630">Potassium</keyword>
<feature type="binding site" evidence="13">
    <location>
        <position position="490"/>
    </location>
    <ligand>
        <name>K(+)</name>
        <dbReference type="ChEBI" id="CHEBI:29103"/>
        <note>ligand shared between two tetrameric partners</note>
    </ligand>
</feature>
<dbReference type="InterPro" id="IPR046342">
    <property type="entry name" value="CBS_dom_sf"/>
</dbReference>
<dbReference type="FunFam" id="3.20.20.70:FF:000003">
    <property type="entry name" value="GMP reductase"/>
    <property type="match status" value="1"/>
</dbReference>
<dbReference type="NCBIfam" id="TIGR01302">
    <property type="entry name" value="IMP_dehydrog"/>
    <property type="match status" value="1"/>
</dbReference>
<feature type="binding site" evidence="13 15">
    <location>
        <begin position="355"/>
        <end position="357"/>
    </location>
    <ligand>
        <name>IMP</name>
        <dbReference type="ChEBI" id="CHEBI:58053"/>
    </ligand>
</feature>
<dbReference type="Pfam" id="PF00478">
    <property type="entry name" value="IMPDH"/>
    <property type="match status" value="1"/>
</dbReference>
<feature type="binding site" evidence="13 15">
    <location>
        <begin position="378"/>
        <end position="379"/>
    </location>
    <ligand>
        <name>IMP</name>
        <dbReference type="ChEBI" id="CHEBI:58053"/>
    </ligand>
</feature>
<evidence type="ECO:0000256" key="12">
    <source>
        <dbReference type="ARBA" id="ARBA00048028"/>
    </source>
</evidence>
<comment type="caution">
    <text evidence="22">The sequence shown here is derived from an EMBL/GenBank/DDBJ whole genome shotgun (WGS) entry which is preliminary data.</text>
</comment>
<evidence type="ECO:0000256" key="1">
    <source>
        <dbReference type="ARBA" id="ARBA00001958"/>
    </source>
</evidence>
<dbReference type="SUPFAM" id="SSF54631">
    <property type="entry name" value="CBS-domain pair"/>
    <property type="match status" value="1"/>
</dbReference>
<protein>
    <recommendedName>
        <fullName evidence="13 20">Inosine-5'-monophosphate dehydrogenase</fullName>
        <shortName evidence="13">IMP dehydrogenase</shortName>
        <shortName evidence="13">IMPD</shortName>
        <shortName evidence="13">IMPDH</shortName>
        <ecNumber evidence="13 20">1.1.1.205</ecNumber>
    </recommendedName>
</protein>
<feature type="binding site" evidence="13 16">
    <location>
        <begin position="315"/>
        <end position="317"/>
    </location>
    <ligand>
        <name>NAD(+)</name>
        <dbReference type="ChEBI" id="CHEBI:57540"/>
    </ligand>
</feature>
<evidence type="ECO:0000256" key="8">
    <source>
        <dbReference type="ARBA" id="ARBA00022958"/>
    </source>
</evidence>
<feature type="binding site" evidence="13 15">
    <location>
        <begin position="402"/>
        <end position="406"/>
    </location>
    <ligand>
        <name>IMP</name>
        <dbReference type="ChEBI" id="CHEBI:58053"/>
    </ligand>
</feature>
<comment type="catalytic activity">
    <reaction evidence="12 13 20">
        <text>IMP + NAD(+) + H2O = XMP + NADH + H(+)</text>
        <dbReference type="Rhea" id="RHEA:11708"/>
        <dbReference type="ChEBI" id="CHEBI:15377"/>
        <dbReference type="ChEBI" id="CHEBI:15378"/>
        <dbReference type="ChEBI" id="CHEBI:57464"/>
        <dbReference type="ChEBI" id="CHEBI:57540"/>
        <dbReference type="ChEBI" id="CHEBI:57945"/>
        <dbReference type="ChEBI" id="CHEBI:58053"/>
        <dbReference type="EC" id="1.1.1.205"/>
    </reaction>
</comment>
<comment type="caution">
    <text evidence="13">Lacks conserved residue(s) required for the propagation of feature annotation.</text>
</comment>
<keyword evidence="10 13" id="KW-0520">NAD</keyword>
<gene>
    <name evidence="13 22" type="primary">guaB</name>
    <name evidence="22" type="ORF">HMPREF9145_2011</name>
</gene>
<evidence type="ECO:0000256" key="20">
    <source>
        <dbReference type="RuleBase" id="RU003928"/>
    </source>
</evidence>
<organism evidence="22 23">
    <name type="scientific">Segatella salivae F0493</name>
    <dbReference type="NCBI Taxonomy" id="1395125"/>
    <lineage>
        <taxon>Bacteria</taxon>
        <taxon>Pseudomonadati</taxon>
        <taxon>Bacteroidota</taxon>
        <taxon>Bacteroidia</taxon>
        <taxon>Bacteroidales</taxon>
        <taxon>Prevotellaceae</taxon>
        <taxon>Segatella</taxon>
    </lineage>
</organism>
<evidence type="ECO:0000259" key="21">
    <source>
        <dbReference type="PROSITE" id="PS51371"/>
    </source>
</evidence>
<evidence type="ECO:0000256" key="10">
    <source>
        <dbReference type="ARBA" id="ARBA00023027"/>
    </source>
</evidence>
<dbReference type="CDD" id="cd00381">
    <property type="entry name" value="IMPDH"/>
    <property type="match status" value="1"/>
</dbReference>
<evidence type="ECO:0000256" key="16">
    <source>
        <dbReference type="PIRSR" id="PIRSR000130-3"/>
    </source>
</evidence>
<comment type="cofactor">
    <cofactor evidence="1 13">
        <name>K(+)</name>
        <dbReference type="ChEBI" id="CHEBI:29103"/>
    </cofactor>
</comment>
<comment type="activity regulation">
    <text evidence="13">Mycophenolic acid (MPA) is a non-competitive inhibitor that prevents formation of the closed enzyme conformation by binding to the same site as the amobile flap. In contrast, mizoribine monophosphate (MZP) is a competitive inhibitor that induces the closed conformation. MPA is a potent inhibitor of mammalian IMPDHs but a poor inhibitor of the bacterial enzymes. MZP is a more potent inhibitor of bacterial IMPDH.</text>
</comment>
<dbReference type="Pfam" id="PF00571">
    <property type="entry name" value="CBS"/>
    <property type="match status" value="2"/>
</dbReference>
<dbReference type="PANTHER" id="PTHR11911:SF111">
    <property type="entry name" value="INOSINE-5'-MONOPHOSPHATE DEHYDROGENASE"/>
    <property type="match status" value="1"/>
</dbReference>
<comment type="function">
    <text evidence="13">Catalyzes the conversion of inosine 5'-phosphate (IMP) to xanthosine 5'-phosphate (XMP), the first committed and rate-limiting step in the de novo synthesis of guanine nucleotides, and therefore plays an important role in the regulation of cell growth.</text>
</comment>
<dbReference type="HAMAP" id="MF_01964">
    <property type="entry name" value="IMPDH"/>
    <property type="match status" value="1"/>
</dbReference>
<feature type="binding site" description="in other chain" evidence="13 17">
    <location>
        <position position="319"/>
    </location>
    <ligand>
        <name>K(+)</name>
        <dbReference type="ChEBI" id="CHEBI:29103"/>
        <note>ligand shared between two tetrameric partners</note>
    </ligand>
</feature>
<keyword evidence="9 13" id="KW-0560">Oxidoreductase</keyword>
<evidence type="ECO:0000313" key="22">
    <source>
        <dbReference type="EMBL" id="ERK00902.1"/>
    </source>
</evidence>
<evidence type="ECO:0000256" key="14">
    <source>
        <dbReference type="PIRSR" id="PIRSR000130-1"/>
    </source>
</evidence>
<dbReference type="GO" id="GO:0046872">
    <property type="term" value="F:metal ion binding"/>
    <property type="evidence" value="ECO:0007669"/>
    <property type="project" value="UniProtKB-UniRule"/>
</dbReference>
<evidence type="ECO:0000256" key="15">
    <source>
        <dbReference type="PIRSR" id="PIRSR000130-2"/>
    </source>
</evidence>
<dbReference type="EC" id="1.1.1.205" evidence="13 20"/>
<dbReference type="GO" id="GO:0006183">
    <property type="term" value="P:GTP biosynthetic process"/>
    <property type="evidence" value="ECO:0007669"/>
    <property type="project" value="TreeGrafter"/>
</dbReference>
<comment type="pathway">
    <text evidence="13 20">Purine metabolism; XMP biosynthesis via de novo pathway; XMP from IMP: step 1/1.</text>
</comment>
<comment type="similarity">
    <text evidence="2 13 19">Belongs to the IMPDH/GMPR family.</text>
</comment>
<feature type="binding site" evidence="13 15">
    <location>
        <position position="320"/>
    </location>
    <ligand>
        <name>IMP</name>
        <dbReference type="ChEBI" id="CHEBI:58053"/>
    </ligand>
</feature>
<evidence type="ECO:0000256" key="17">
    <source>
        <dbReference type="PIRSR" id="PIRSR000130-4"/>
    </source>
</evidence>
<dbReference type="GO" id="GO:0000166">
    <property type="term" value="F:nucleotide binding"/>
    <property type="evidence" value="ECO:0007669"/>
    <property type="project" value="UniProtKB-UniRule"/>
</dbReference>
<evidence type="ECO:0000256" key="5">
    <source>
        <dbReference type="ARBA" id="ARBA00022737"/>
    </source>
</evidence>
<evidence type="ECO:0000256" key="11">
    <source>
        <dbReference type="ARBA" id="ARBA00023122"/>
    </source>
</evidence>
<dbReference type="UniPathway" id="UPA00601">
    <property type="reaction ID" value="UER00295"/>
</dbReference>
<feature type="active site" description="Proton acceptor" evidence="13 14">
    <location>
        <position position="420"/>
    </location>
</feature>
<evidence type="ECO:0000256" key="7">
    <source>
        <dbReference type="ARBA" id="ARBA00022755"/>
    </source>
</evidence>
<dbReference type="SMART" id="SM00116">
    <property type="entry name" value="CBS"/>
    <property type="match status" value="2"/>
</dbReference>
<dbReference type="CDD" id="cd04601">
    <property type="entry name" value="CBS_pair_IMPDH"/>
    <property type="match status" value="1"/>
</dbReference>
<evidence type="ECO:0000256" key="6">
    <source>
        <dbReference type="ARBA" id="ARBA00022749"/>
    </source>
</evidence>
<feature type="active site" description="Thioimidate intermediate" evidence="13 14">
    <location>
        <position position="322"/>
    </location>
</feature>
<sequence length="507" mass="54537">MLYLHAINFKSYNMSSFVADKIVMDGLTFDDVLLIPAYSEVLPKEVELKTKFTRNITLNVPFVTAAMDTVTEASMAIAIAREGGIGVIHKNMSIEEQAHQVAIVKRAENGMIYDPVTIRRGSSVKDALALMHDYHIGGIPVVDDDNKLVGIVTNRDLRFERHMDKKIDEVMTKDNLVTTHQQTDLGAAAQILQENKIEKLPVVDKDNHLVGLITYKDITKAKDKPMACKDEKGRLRVAAGVGVTADTMERAKALVEAGVDAIVIDTAHGHSKGVVEKLKQVKAAFPNVDVIVGNVATGAAAKYLVDNGADAVKVGIGPGSICTTRVVAGVGVPQLTAVYDVYSALQGTGVPLIADGGLRYSGDIVKALAAGGSCVMIGSLVAGTEESPGETIIFNGRKFKSYRGMGSLEAMEQKNGSRDRYFQNDVRDVKKLVPEGIAGRVPYKGTVQEVIYQLTGGLRSGMGYCGAPSIEKLHDAKFTRITNAGVMESHPHDIAITSEAPNYSRPE</sequence>
<dbReference type="PANTHER" id="PTHR11911">
    <property type="entry name" value="INOSINE-5-MONOPHOSPHATE DEHYDROGENASE RELATED"/>
    <property type="match status" value="1"/>
</dbReference>
<keyword evidence="11 18" id="KW-0129">CBS domain</keyword>
<evidence type="ECO:0000313" key="23">
    <source>
        <dbReference type="Proteomes" id="UP000017023"/>
    </source>
</evidence>
<name>U2KQY1_9BACT</name>
<keyword evidence="4 13" id="KW-0479">Metal-binding</keyword>
<reference evidence="22 23" key="1">
    <citation type="submission" date="2013-08" db="EMBL/GenBank/DDBJ databases">
        <authorList>
            <person name="Durkin A.S."/>
            <person name="Haft D.R."/>
            <person name="McCorrison J."/>
            <person name="Torralba M."/>
            <person name="Gillis M."/>
            <person name="Haft D.H."/>
            <person name="Methe B."/>
            <person name="Sutton G."/>
            <person name="Nelson K.E."/>
        </authorList>
    </citation>
    <scope>NUCLEOTIDE SEQUENCE [LARGE SCALE GENOMIC DNA]</scope>
    <source>
        <strain evidence="22 23">F0493</strain>
    </source>
</reference>
<dbReference type="GO" id="GO:0006177">
    <property type="term" value="P:GMP biosynthetic process"/>
    <property type="evidence" value="ECO:0007669"/>
    <property type="project" value="UniProtKB-UniRule"/>
</dbReference>
<feature type="binding site" evidence="13 15">
    <location>
        <position position="435"/>
    </location>
    <ligand>
        <name>IMP</name>
        <dbReference type="ChEBI" id="CHEBI:58053"/>
    </ligand>
</feature>
<dbReference type="PROSITE" id="PS51371">
    <property type="entry name" value="CBS"/>
    <property type="match status" value="2"/>
</dbReference>
<keyword evidence="6 13" id="KW-0332">GMP biosynthesis</keyword>
<dbReference type="Gene3D" id="3.20.20.70">
    <property type="entry name" value="Aldolase class I"/>
    <property type="match status" value="1"/>
</dbReference>
<dbReference type="InterPro" id="IPR015875">
    <property type="entry name" value="IMP_DH/GMP_Rdtase_CS"/>
</dbReference>
<dbReference type="SUPFAM" id="SSF51412">
    <property type="entry name" value="Inosine monophosphate dehydrogenase (IMPDH)"/>
    <property type="match status" value="1"/>
</dbReference>
<dbReference type="SMART" id="SM01240">
    <property type="entry name" value="IMPDH"/>
    <property type="match status" value="1"/>
</dbReference>
<keyword evidence="5" id="KW-0677">Repeat</keyword>
<feature type="binding site" evidence="16">
    <location>
        <begin position="265"/>
        <end position="267"/>
    </location>
    <ligand>
        <name>NAD(+)</name>
        <dbReference type="ChEBI" id="CHEBI:57540"/>
    </ligand>
</feature>
<proteinExistence type="inferred from homology"/>
<evidence type="ECO:0000256" key="9">
    <source>
        <dbReference type="ARBA" id="ARBA00023002"/>
    </source>
</evidence>
<evidence type="ECO:0000256" key="18">
    <source>
        <dbReference type="PROSITE-ProRule" id="PRU00703"/>
    </source>
</evidence>